<keyword evidence="8" id="KW-1185">Reference proteome</keyword>
<comment type="similarity">
    <text evidence="2">Belongs to the FAD-dependent oxidoreductase family.</text>
</comment>
<evidence type="ECO:0000259" key="5">
    <source>
        <dbReference type="Pfam" id="PF07992"/>
    </source>
</evidence>
<dbReference type="PANTHER" id="PTHR43429">
    <property type="entry name" value="PYRIDINE NUCLEOTIDE-DISULFIDE OXIDOREDUCTASE DOMAIN-CONTAINING"/>
    <property type="match status" value="1"/>
</dbReference>
<comment type="cofactor">
    <cofactor evidence="1">
        <name>FAD</name>
        <dbReference type="ChEBI" id="CHEBI:57692"/>
    </cofactor>
</comment>
<evidence type="ECO:0000256" key="4">
    <source>
        <dbReference type="ARBA" id="ARBA00022827"/>
    </source>
</evidence>
<dbReference type="Gene3D" id="3.50.50.60">
    <property type="entry name" value="FAD/NAD(P)-binding domain"/>
    <property type="match status" value="2"/>
</dbReference>
<dbReference type="InterPro" id="IPR036188">
    <property type="entry name" value="FAD/NAD-bd_sf"/>
</dbReference>
<accession>A0ABU1DBM4</accession>
<evidence type="ECO:0000313" key="7">
    <source>
        <dbReference type="EMBL" id="MDR4305434.1"/>
    </source>
</evidence>
<keyword evidence="4" id="KW-0274">FAD</keyword>
<name>A0ABU1DBM4_9HYPH</name>
<dbReference type="Pfam" id="PF07992">
    <property type="entry name" value="Pyr_redox_2"/>
    <property type="match status" value="1"/>
</dbReference>
<dbReference type="Gene3D" id="3.30.390.30">
    <property type="match status" value="1"/>
</dbReference>
<evidence type="ECO:0000256" key="3">
    <source>
        <dbReference type="ARBA" id="ARBA00022630"/>
    </source>
</evidence>
<dbReference type="PRINTS" id="PR00411">
    <property type="entry name" value="PNDRDTASEI"/>
</dbReference>
<evidence type="ECO:0000313" key="8">
    <source>
        <dbReference type="Proteomes" id="UP001181622"/>
    </source>
</evidence>
<dbReference type="PANTHER" id="PTHR43429:SF3">
    <property type="entry name" value="NITRITE REDUCTASE [NAD(P)H]"/>
    <property type="match status" value="1"/>
</dbReference>
<dbReference type="EMBL" id="JADBEO010000003">
    <property type="protein sequence ID" value="MDR4305434.1"/>
    <property type="molecule type" value="Genomic_DNA"/>
</dbReference>
<proteinExistence type="inferred from homology"/>
<feature type="domain" description="NADH-rubredoxin oxidoreductase C-terminal" evidence="6">
    <location>
        <begin position="327"/>
        <end position="394"/>
    </location>
</feature>
<dbReference type="RefSeq" id="WP_309388486.1">
    <property type="nucleotide sequence ID" value="NZ_JADBEO010000003.1"/>
</dbReference>
<feature type="domain" description="FAD/NAD(P)-binding" evidence="5">
    <location>
        <begin position="15"/>
        <end position="302"/>
    </location>
</feature>
<dbReference type="InterPro" id="IPR050260">
    <property type="entry name" value="FAD-bd_OxRdtase"/>
</dbReference>
<organism evidence="7 8">
    <name type="scientific">Chelatococcus sambhunathii</name>
    <dbReference type="NCBI Taxonomy" id="363953"/>
    <lineage>
        <taxon>Bacteria</taxon>
        <taxon>Pseudomonadati</taxon>
        <taxon>Pseudomonadota</taxon>
        <taxon>Alphaproteobacteria</taxon>
        <taxon>Hyphomicrobiales</taxon>
        <taxon>Chelatococcaceae</taxon>
        <taxon>Chelatococcus</taxon>
    </lineage>
</organism>
<dbReference type="SUPFAM" id="SSF51905">
    <property type="entry name" value="FAD/NAD(P)-binding domain"/>
    <property type="match status" value="1"/>
</dbReference>
<gene>
    <name evidence="7" type="ORF">IHQ68_02200</name>
</gene>
<sequence length="414" mass="43797">MSETLASTKRPERERIVLVGAGMAALKLLEELTAACPGRYDVTVLGAEKDAAYNRVLLSSLLAGEAADEDLTLKDRSWYGQSGYRLFTEAQVSSIDLAQKTVRLTDGRWASYDRLVLATGSEPIRLPLPGAHLPEVVTFRDRADAAKLANLSGPDKSAVVIGGGLLGLEAAYGLAKLGCATTVVHIFDKLMERQLDLKAAATLRHQLEKKGIGFVLSAQSAEIVGDAHVEGLKLADGEVLPADMIVMSCGVRPNAGLAREAGLEVRRGIVVDDAMRTSDPHVYAIGECAEHAGVVYGLVAPAYEHAKTLARHLAGEAEAAYAGSLLSTNLKVSGVSVFSAGAVEAEEGDDIVTLADPGHGHYRKLVMRDDRLVGAILVGEASDALWYLDLIASGAPLGEMRDDLAFGRSFVATP</sequence>
<evidence type="ECO:0000259" key="6">
    <source>
        <dbReference type="Pfam" id="PF18267"/>
    </source>
</evidence>
<comment type="caution">
    <text evidence="7">The sequence shown here is derived from an EMBL/GenBank/DDBJ whole genome shotgun (WGS) entry which is preliminary data.</text>
</comment>
<evidence type="ECO:0000256" key="1">
    <source>
        <dbReference type="ARBA" id="ARBA00001974"/>
    </source>
</evidence>
<dbReference type="InterPro" id="IPR041575">
    <property type="entry name" value="Rubredoxin_C"/>
</dbReference>
<reference evidence="7" key="1">
    <citation type="submission" date="2020-10" db="EMBL/GenBank/DDBJ databases">
        <authorList>
            <person name="Abbas A."/>
            <person name="Razzaq R."/>
            <person name="Waqas M."/>
            <person name="Abbas N."/>
            <person name="Nielsen T.K."/>
            <person name="Hansen L.H."/>
            <person name="Hussain S."/>
            <person name="Shahid M."/>
        </authorList>
    </citation>
    <scope>NUCLEOTIDE SEQUENCE</scope>
    <source>
        <strain evidence="7">S14</strain>
    </source>
</reference>
<dbReference type="Proteomes" id="UP001181622">
    <property type="component" value="Unassembled WGS sequence"/>
</dbReference>
<dbReference type="PRINTS" id="PR00368">
    <property type="entry name" value="FADPNR"/>
</dbReference>
<keyword evidence="3" id="KW-0285">Flavoprotein</keyword>
<protein>
    <submittedName>
        <fullName evidence="7">NAD(P)/FAD-dependent oxidoreductase</fullName>
    </submittedName>
</protein>
<dbReference type="Pfam" id="PF18267">
    <property type="entry name" value="Rubredoxin_C"/>
    <property type="match status" value="1"/>
</dbReference>
<evidence type="ECO:0000256" key="2">
    <source>
        <dbReference type="ARBA" id="ARBA00006442"/>
    </source>
</evidence>
<dbReference type="InterPro" id="IPR023753">
    <property type="entry name" value="FAD/NAD-binding_dom"/>
</dbReference>
<dbReference type="InterPro" id="IPR016156">
    <property type="entry name" value="FAD/NAD-linked_Rdtase_dimer_sf"/>
</dbReference>